<gene>
    <name evidence="4" type="primary">aes_2</name>
    <name evidence="4" type="ORF">NCTC13350_03336</name>
</gene>
<feature type="domain" description="Alpha/beta hydrolase fold-3" evidence="3">
    <location>
        <begin position="88"/>
        <end position="289"/>
    </location>
</feature>
<comment type="similarity">
    <text evidence="1">Belongs to the 'GDXG' lipolytic enzyme family.</text>
</comment>
<dbReference type="InterPro" id="IPR029058">
    <property type="entry name" value="AB_hydrolase_fold"/>
</dbReference>
<dbReference type="InterPro" id="IPR013094">
    <property type="entry name" value="AB_hydrolase_3"/>
</dbReference>
<dbReference type="OrthoDB" id="9806180at2"/>
<reference evidence="4 5" key="1">
    <citation type="submission" date="2018-06" db="EMBL/GenBank/DDBJ databases">
        <authorList>
            <consortium name="Pathogen Informatics"/>
            <person name="Doyle S."/>
        </authorList>
    </citation>
    <scope>NUCLEOTIDE SEQUENCE [LARGE SCALE GENOMIC DNA]</scope>
    <source>
        <strain evidence="4 5">NCTC13350</strain>
    </source>
</reference>
<accession>A0A378ZYS0</accession>
<evidence type="ECO:0000259" key="3">
    <source>
        <dbReference type="Pfam" id="PF07859"/>
    </source>
</evidence>
<dbReference type="GO" id="GO:0019433">
    <property type="term" value="P:triglyceride catabolic process"/>
    <property type="evidence" value="ECO:0007669"/>
    <property type="project" value="TreeGrafter"/>
</dbReference>
<dbReference type="EMBL" id="UGSK01000001">
    <property type="protein sequence ID" value="SUB02384.1"/>
    <property type="molecule type" value="Genomic_DNA"/>
</dbReference>
<evidence type="ECO:0000256" key="2">
    <source>
        <dbReference type="ARBA" id="ARBA00022801"/>
    </source>
</evidence>
<dbReference type="InterPro" id="IPR002168">
    <property type="entry name" value="Lipase_GDXG_HIS_AS"/>
</dbReference>
<protein>
    <submittedName>
        <fullName evidence="4">Acetyl esterase</fullName>
        <ecNumber evidence="4">3.1.1.-</ecNumber>
    </submittedName>
</protein>
<evidence type="ECO:0000313" key="4">
    <source>
        <dbReference type="EMBL" id="SUB02384.1"/>
    </source>
</evidence>
<evidence type="ECO:0000256" key="1">
    <source>
        <dbReference type="ARBA" id="ARBA00010515"/>
    </source>
</evidence>
<dbReference type="AlphaFoldDB" id="A0A378ZYS0"/>
<dbReference type="Gene3D" id="3.40.50.1820">
    <property type="entry name" value="alpha/beta hydrolase"/>
    <property type="match status" value="1"/>
</dbReference>
<dbReference type="GO" id="GO:0005829">
    <property type="term" value="C:cytosol"/>
    <property type="evidence" value="ECO:0007669"/>
    <property type="project" value="TreeGrafter"/>
</dbReference>
<evidence type="ECO:0000313" key="5">
    <source>
        <dbReference type="Proteomes" id="UP000255000"/>
    </source>
</evidence>
<dbReference type="RefSeq" id="WP_019965939.1">
    <property type="nucleotide sequence ID" value="NZ_UGSK01000001.1"/>
</dbReference>
<dbReference type="SUPFAM" id="SSF53474">
    <property type="entry name" value="alpha/beta-Hydrolases"/>
    <property type="match status" value="1"/>
</dbReference>
<keyword evidence="2 4" id="KW-0378">Hydrolase</keyword>
<dbReference type="GO" id="GO:0004771">
    <property type="term" value="F:sterol ester esterase activity"/>
    <property type="evidence" value="ECO:0007669"/>
    <property type="project" value="TreeGrafter"/>
</dbReference>
<name>A0A378ZYS0_9HYPH</name>
<organism evidence="4 5">
    <name type="scientific">Pannonibacter phragmitetus</name>
    <dbReference type="NCBI Taxonomy" id="121719"/>
    <lineage>
        <taxon>Bacteria</taxon>
        <taxon>Pseudomonadati</taxon>
        <taxon>Pseudomonadota</taxon>
        <taxon>Alphaproteobacteria</taxon>
        <taxon>Hyphomicrobiales</taxon>
        <taxon>Stappiaceae</taxon>
        <taxon>Pannonibacter</taxon>
    </lineage>
</organism>
<dbReference type="EC" id="3.1.1.-" evidence="4"/>
<dbReference type="PANTHER" id="PTHR23025:SF3">
    <property type="entry name" value="HORMONE-SENSITIVE LIPASE"/>
    <property type="match status" value="1"/>
</dbReference>
<sequence length="313" mass="34174">MKADRDTLPLPPLAPEMQAVMERLMAEDGVQPDPTLLLPAEGRAKAEAANRRWNGPAPAMARELIVETPGGRRAFVFIPPSDTGREAILYIHGGGWAFCSAATHEGAARRLALATGAPVITFDYRLAPEHPYPAGLDDCLSLWAEREHVLSGRRWSVSGDSAGANLALALMIRLKGRDLPHCGLLFYGVFDANFESPSYRQVAEGPGLTRGKMQRYWDFYAPEDQRLSDPCLTPARASDEILAALPPLYLNAAEVDPLRSDSEALAARLHALGRKDPFDTVPGVVHGFMQMSIWLPQAEAAFDRAGEAFRTMT</sequence>
<dbReference type="PROSITE" id="PS01173">
    <property type="entry name" value="LIPASE_GDXG_HIS"/>
    <property type="match status" value="1"/>
</dbReference>
<proteinExistence type="inferred from homology"/>
<dbReference type="GO" id="GO:0004806">
    <property type="term" value="F:triacylglycerol lipase activity"/>
    <property type="evidence" value="ECO:0007669"/>
    <property type="project" value="TreeGrafter"/>
</dbReference>
<dbReference type="Pfam" id="PF07859">
    <property type="entry name" value="Abhydrolase_3"/>
    <property type="match status" value="1"/>
</dbReference>
<dbReference type="PANTHER" id="PTHR23025">
    <property type="entry name" value="TRIACYLGLYCEROL LIPASE"/>
    <property type="match status" value="1"/>
</dbReference>
<dbReference type="Proteomes" id="UP000255000">
    <property type="component" value="Unassembled WGS sequence"/>
</dbReference>